<feature type="transmembrane region" description="Helical" evidence="6">
    <location>
        <begin position="184"/>
        <end position="201"/>
    </location>
</feature>
<evidence type="ECO:0008006" key="9">
    <source>
        <dbReference type="Google" id="ProtNLM"/>
    </source>
</evidence>
<keyword evidence="5 6" id="KW-0472">Membrane</keyword>
<feature type="transmembrane region" description="Helical" evidence="6">
    <location>
        <begin position="221"/>
        <end position="246"/>
    </location>
</feature>
<evidence type="ECO:0000256" key="2">
    <source>
        <dbReference type="ARBA" id="ARBA00006948"/>
    </source>
</evidence>
<dbReference type="Pfam" id="PF04819">
    <property type="entry name" value="DUF716"/>
    <property type="match status" value="1"/>
</dbReference>
<comment type="similarity">
    <text evidence="2">Belongs to the TMEM45 family.</text>
</comment>
<evidence type="ECO:0000256" key="6">
    <source>
        <dbReference type="SAM" id="Phobius"/>
    </source>
</evidence>
<name>A0AA88YD20_PINIB</name>
<feature type="transmembrane region" description="Helical" evidence="6">
    <location>
        <begin position="121"/>
        <end position="139"/>
    </location>
</feature>
<dbReference type="GO" id="GO:0016020">
    <property type="term" value="C:membrane"/>
    <property type="evidence" value="ECO:0007669"/>
    <property type="project" value="UniProtKB-SubCell"/>
</dbReference>
<dbReference type="PANTHER" id="PTHR16007">
    <property type="entry name" value="EPIDIDYMAL MEMBRANE PROTEIN E9-RELATED"/>
    <property type="match status" value="1"/>
</dbReference>
<evidence type="ECO:0000313" key="7">
    <source>
        <dbReference type="EMBL" id="KAK3102608.1"/>
    </source>
</evidence>
<dbReference type="EMBL" id="VSWD01000005">
    <property type="protein sequence ID" value="KAK3102608.1"/>
    <property type="molecule type" value="Genomic_DNA"/>
</dbReference>
<gene>
    <name evidence="7" type="ORF">FSP39_012617</name>
</gene>
<keyword evidence="4 6" id="KW-1133">Transmembrane helix</keyword>
<proteinExistence type="inferred from homology"/>
<comment type="caution">
    <text evidence="7">The sequence shown here is derived from an EMBL/GenBank/DDBJ whole genome shotgun (WGS) entry which is preliminary data.</text>
</comment>
<protein>
    <recommendedName>
        <fullName evidence="9">Transmembrane protein 45B</fullName>
    </recommendedName>
</protein>
<feature type="transmembrane region" description="Helical" evidence="6">
    <location>
        <begin position="151"/>
        <end position="172"/>
    </location>
</feature>
<keyword evidence="3 6" id="KW-0812">Transmembrane</keyword>
<evidence type="ECO:0000256" key="3">
    <source>
        <dbReference type="ARBA" id="ARBA00022692"/>
    </source>
</evidence>
<keyword evidence="8" id="KW-1185">Reference proteome</keyword>
<sequence>MGSFGGHVLAGSFFIFFAIWWTVQMFHRHLISLRRKIPFRSTVTYPCTCLCGKLQEWPIEGFLKFAFTFLGGLLEVITGTSNGKFVVLVNGQHATSYFFYALSGLFDLLMYYRVSWIPDDLDWIISLVAVGVEGLLLYFHLHGRSILDVHIHMLLVYTILLNILAICFEIRFRHSLLAALGRAYFFFLQGTWLWQIAFIIYDPDPNAEKWKGDDHDELMIATMFFAWHVGAVLFVMLAIGAAVSYFHQRQKGIRNEEAESKHLKKLHYDGQFLNSDDDTESDIEFQTLITK</sequence>
<evidence type="ECO:0000256" key="5">
    <source>
        <dbReference type="ARBA" id="ARBA00023136"/>
    </source>
</evidence>
<feature type="transmembrane region" description="Helical" evidence="6">
    <location>
        <begin position="61"/>
        <end position="77"/>
    </location>
</feature>
<dbReference type="InterPro" id="IPR042127">
    <property type="entry name" value="TMEM45"/>
</dbReference>
<reference evidence="7" key="1">
    <citation type="submission" date="2019-08" db="EMBL/GenBank/DDBJ databases">
        <title>The improved chromosome-level genome for the pearl oyster Pinctada fucata martensii using PacBio sequencing and Hi-C.</title>
        <authorList>
            <person name="Zheng Z."/>
        </authorList>
    </citation>
    <scope>NUCLEOTIDE SEQUENCE</scope>
    <source>
        <strain evidence="7">ZZ-2019</strain>
        <tissue evidence="7">Adductor muscle</tissue>
    </source>
</reference>
<dbReference type="AlphaFoldDB" id="A0AA88YD20"/>
<feature type="transmembrane region" description="Helical" evidence="6">
    <location>
        <begin position="6"/>
        <end position="26"/>
    </location>
</feature>
<evidence type="ECO:0000313" key="8">
    <source>
        <dbReference type="Proteomes" id="UP001186944"/>
    </source>
</evidence>
<feature type="transmembrane region" description="Helical" evidence="6">
    <location>
        <begin position="97"/>
        <end position="114"/>
    </location>
</feature>
<dbReference type="InterPro" id="IPR006904">
    <property type="entry name" value="DUF716"/>
</dbReference>
<dbReference type="Proteomes" id="UP001186944">
    <property type="component" value="Unassembled WGS sequence"/>
</dbReference>
<comment type="subcellular location">
    <subcellularLocation>
        <location evidence="1">Membrane</location>
        <topology evidence="1">Multi-pass membrane protein</topology>
    </subcellularLocation>
</comment>
<organism evidence="7 8">
    <name type="scientific">Pinctada imbricata</name>
    <name type="common">Atlantic pearl-oyster</name>
    <name type="synonym">Pinctada martensii</name>
    <dbReference type="NCBI Taxonomy" id="66713"/>
    <lineage>
        <taxon>Eukaryota</taxon>
        <taxon>Metazoa</taxon>
        <taxon>Spiralia</taxon>
        <taxon>Lophotrochozoa</taxon>
        <taxon>Mollusca</taxon>
        <taxon>Bivalvia</taxon>
        <taxon>Autobranchia</taxon>
        <taxon>Pteriomorphia</taxon>
        <taxon>Pterioida</taxon>
        <taxon>Pterioidea</taxon>
        <taxon>Pteriidae</taxon>
        <taxon>Pinctada</taxon>
    </lineage>
</organism>
<evidence type="ECO:0000256" key="1">
    <source>
        <dbReference type="ARBA" id="ARBA00004141"/>
    </source>
</evidence>
<evidence type="ECO:0000256" key="4">
    <source>
        <dbReference type="ARBA" id="ARBA00022989"/>
    </source>
</evidence>
<accession>A0AA88YD20</accession>
<dbReference type="PANTHER" id="PTHR16007:SF15">
    <property type="entry name" value="TRANSMEMBRANE PROTEIN 45B"/>
    <property type="match status" value="1"/>
</dbReference>